<dbReference type="AlphaFoldDB" id="A0A5M8Q1W8"/>
<feature type="region of interest" description="Disordered" evidence="12">
    <location>
        <begin position="1"/>
        <end position="38"/>
    </location>
</feature>
<dbReference type="InterPro" id="IPR050054">
    <property type="entry name" value="UPRTase/APRTase"/>
</dbReference>
<comment type="similarity">
    <text evidence="5">Belongs to the purine/pyrimidine phosphoribosyltransferase family.</text>
</comment>
<dbReference type="Proteomes" id="UP000324767">
    <property type="component" value="Unassembled WGS sequence"/>
</dbReference>
<keyword evidence="9 14" id="KW-0328">Glycosyltransferase</keyword>
<dbReference type="PANTHER" id="PTHR32315">
    <property type="entry name" value="ADENINE PHOSPHORIBOSYLTRANSFERASE"/>
    <property type="match status" value="1"/>
</dbReference>
<dbReference type="GO" id="GO:0016208">
    <property type="term" value="F:AMP binding"/>
    <property type="evidence" value="ECO:0007669"/>
    <property type="project" value="TreeGrafter"/>
</dbReference>
<accession>A0A5M8Q1W8</accession>
<evidence type="ECO:0000313" key="15">
    <source>
        <dbReference type="Proteomes" id="UP000324767"/>
    </source>
</evidence>
<keyword evidence="8" id="KW-0963">Cytoplasm</keyword>
<evidence type="ECO:0000313" key="14">
    <source>
        <dbReference type="EMBL" id="KAA6416108.1"/>
    </source>
</evidence>
<comment type="subunit">
    <text evidence="6">Homodimer.</text>
</comment>
<comment type="caution">
    <text evidence="14">The sequence shown here is derived from an EMBL/GenBank/DDBJ whole genome shotgun (WGS) entry which is preliminary data.</text>
</comment>
<dbReference type="GO" id="GO:0006166">
    <property type="term" value="P:purine ribonucleoside salvage"/>
    <property type="evidence" value="ECO:0007669"/>
    <property type="project" value="UniProtKB-KW"/>
</dbReference>
<dbReference type="FunFam" id="3.40.50.2020:FF:000004">
    <property type="entry name" value="Adenine phosphoribosyltransferase"/>
    <property type="match status" value="1"/>
</dbReference>
<gene>
    <name evidence="14" type="ORF">FRX48_00827</name>
</gene>
<reference evidence="14 15" key="1">
    <citation type="submission" date="2019-09" db="EMBL/GenBank/DDBJ databases">
        <title>The hologenome of the rock-dwelling lichen Lasallia pustulata.</title>
        <authorList>
            <person name="Greshake Tzovaras B."/>
            <person name="Segers F."/>
            <person name="Bicker A."/>
            <person name="Dal Grande F."/>
            <person name="Otte J."/>
            <person name="Hankeln T."/>
            <person name="Schmitt I."/>
            <person name="Ebersberger I."/>
        </authorList>
    </citation>
    <scope>NUCLEOTIDE SEQUENCE [LARGE SCALE GENOMIC DNA]</scope>
    <source>
        <strain evidence="14">A1-1</strain>
    </source>
</reference>
<evidence type="ECO:0000256" key="5">
    <source>
        <dbReference type="ARBA" id="ARBA00008391"/>
    </source>
</evidence>
<dbReference type="CDD" id="cd06223">
    <property type="entry name" value="PRTases_typeI"/>
    <property type="match status" value="1"/>
</dbReference>
<dbReference type="GO" id="GO:0002055">
    <property type="term" value="F:adenine binding"/>
    <property type="evidence" value="ECO:0007669"/>
    <property type="project" value="TreeGrafter"/>
</dbReference>
<dbReference type="InterPro" id="IPR000836">
    <property type="entry name" value="PRTase_dom"/>
</dbReference>
<evidence type="ECO:0000256" key="6">
    <source>
        <dbReference type="ARBA" id="ARBA00011738"/>
    </source>
</evidence>
<comment type="pathway">
    <text evidence="4">Purine metabolism; AMP biosynthesis via salvage pathway; AMP from adenine: step 1/1.</text>
</comment>
<dbReference type="UniPathway" id="UPA00588">
    <property type="reaction ID" value="UER00646"/>
</dbReference>
<dbReference type="PANTHER" id="PTHR32315:SF3">
    <property type="entry name" value="ADENINE PHOSPHORIBOSYLTRANSFERASE"/>
    <property type="match status" value="1"/>
</dbReference>
<dbReference type="GO" id="GO:0003999">
    <property type="term" value="F:adenine phosphoribosyltransferase activity"/>
    <property type="evidence" value="ECO:0007669"/>
    <property type="project" value="UniProtKB-EC"/>
</dbReference>
<feature type="compositionally biased region" description="Polar residues" evidence="12">
    <location>
        <begin position="1"/>
        <end position="11"/>
    </location>
</feature>
<evidence type="ECO:0000259" key="13">
    <source>
        <dbReference type="Pfam" id="PF00156"/>
    </source>
</evidence>
<dbReference type="SUPFAM" id="SSF53271">
    <property type="entry name" value="PRTase-like"/>
    <property type="match status" value="1"/>
</dbReference>
<organism evidence="14 15">
    <name type="scientific">Lasallia pustulata</name>
    <dbReference type="NCBI Taxonomy" id="136370"/>
    <lineage>
        <taxon>Eukaryota</taxon>
        <taxon>Fungi</taxon>
        <taxon>Dikarya</taxon>
        <taxon>Ascomycota</taxon>
        <taxon>Pezizomycotina</taxon>
        <taxon>Lecanoromycetes</taxon>
        <taxon>OSLEUM clade</taxon>
        <taxon>Umbilicariomycetidae</taxon>
        <taxon>Umbilicariales</taxon>
        <taxon>Umbilicariaceae</taxon>
        <taxon>Lasallia</taxon>
    </lineage>
</organism>
<feature type="domain" description="Phosphoribosyltransferase" evidence="13">
    <location>
        <begin position="82"/>
        <end position="214"/>
    </location>
</feature>
<dbReference type="Gene3D" id="3.40.50.2020">
    <property type="match status" value="1"/>
</dbReference>
<keyword evidence="10 14" id="KW-0808">Transferase</keyword>
<evidence type="ECO:0000256" key="11">
    <source>
        <dbReference type="ARBA" id="ARBA00022726"/>
    </source>
</evidence>
<evidence type="ECO:0000256" key="3">
    <source>
        <dbReference type="ARBA" id="ARBA00004496"/>
    </source>
</evidence>
<dbReference type="NCBIfam" id="NF002636">
    <property type="entry name" value="PRK02304.1-5"/>
    <property type="match status" value="1"/>
</dbReference>
<evidence type="ECO:0000256" key="4">
    <source>
        <dbReference type="ARBA" id="ARBA00004659"/>
    </source>
</evidence>
<dbReference type="GO" id="GO:0006168">
    <property type="term" value="P:adenine salvage"/>
    <property type="evidence" value="ECO:0007669"/>
    <property type="project" value="InterPro"/>
</dbReference>
<evidence type="ECO:0000256" key="7">
    <source>
        <dbReference type="ARBA" id="ARBA00011893"/>
    </source>
</evidence>
<dbReference type="InterPro" id="IPR029057">
    <property type="entry name" value="PRTase-like"/>
</dbReference>
<keyword evidence="11" id="KW-0660">Purine salvage</keyword>
<dbReference type="GO" id="GO:0005737">
    <property type="term" value="C:cytoplasm"/>
    <property type="evidence" value="ECO:0007669"/>
    <property type="project" value="UniProtKB-SubCell"/>
</dbReference>
<dbReference type="NCBIfam" id="TIGR01090">
    <property type="entry name" value="apt"/>
    <property type="match status" value="1"/>
</dbReference>
<evidence type="ECO:0000256" key="2">
    <source>
        <dbReference type="ARBA" id="ARBA00003968"/>
    </source>
</evidence>
<dbReference type="GO" id="GO:0044209">
    <property type="term" value="P:AMP salvage"/>
    <property type="evidence" value="ECO:0007669"/>
    <property type="project" value="UniProtKB-UniPathway"/>
</dbReference>
<evidence type="ECO:0000256" key="10">
    <source>
        <dbReference type="ARBA" id="ARBA00022679"/>
    </source>
</evidence>
<evidence type="ECO:0000256" key="9">
    <source>
        <dbReference type="ARBA" id="ARBA00022676"/>
    </source>
</evidence>
<comment type="function">
    <text evidence="2">Catalyzes a salvage reaction resulting in the formation of AMP, that is energically less costly than de novo synthesis.</text>
</comment>
<dbReference type="Pfam" id="PF00156">
    <property type="entry name" value="Pribosyltran"/>
    <property type="match status" value="1"/>
</dbReference>
<dbReference type="EMBL" id="VXIT01000001">
    <property type="protein sequence ID" value="KAA6416108.1"/>
    <property type="molecule type" value="Genomic_DNA"/>
</dbReference>
<dbReference type="OrthoDB" id="363185at2759"/>
<evidence type="ECO:0000256" key="1">
    <source>
        <dbReference type="ARBA" id="ARBA00000868"/>
    </source>
</evidence>
<comment type="catalytic activity">
    <reaction evidence="1">
        <text>AMP + diphosphate = 5-phospho-alpha-D-ribose 1-diphosphate + adenine</text>
        <dbReference type="Rhea" id="RHEA:16609"/>
        <dbReference type="ChEBI" id="CHEBI:16708"/>
        <dbReference type="ChEBI" id="CHEBI:33019"/>
        <dbReference type="ChEBI" id="CHEBI:58017"/>
        <dbReference type="ChEBI" id="CHEBI:456215"/>
        <dbReference type="EC" id="2.4.2.7"/>
    </reaction>
</comment>
<dbReference type="EC" id="2.4.2.7" evidence="7"/>
<dbReference type="HAMAP" id="MF_00004">
    <property type="entry name" value="Aden_phosphoribosyltr"/>
    <property type="match status" value="1"/>
</dbReference>
<name>A0A5M8Q1W8_9LECA</name>
<evidence type="ECO:0000256" key="12">
    <source>
        <dbReference type="SAM" id="MobiDB-lite"/>
    </source>
</evidence>
<sequence length="220" mass="23860">MPADRTSTSSHPRSDKPDATTIHPSQNPRHSPPAPSSTTELAGLKIRLHSALRQYPDFPSPGILFEDILPIFSDARLHQDLVRALEIQVLDCYGQDNKPDVLVGLEARGFLFGPSLALRLGAGFVPVRKQGKLPGSTETAKFVKEYGEDHFQIQRDAIKPGQKVIVVDDIIATGGSAAAAGSLVTKLGGKLHGYLFLLELDFLKGREKLDAPVYTLLSSQ</sequence>
<protein>
    <recommendedName>
        <fullName evidence="7">adenine phosphoribosyltransferase</fullName>
        <ecNumber evidence="7">2.4.2.7</ecNumber>
    </recommendedName>
</protein>
<proteinExistence type="inferred from homology"/>
<dbReference type="InterPro" id="IPR005764">
    <property type="entry name" value="Ade_phspho_trans"/>
</dbReference>
<evidence type="ECO:0000256" key="8">
    <source>
        <dbReference type="ARBA" id="ARBA00022490"/>
    </source>
</evidence>
<comment type="subcellular location">
    <subcellularLocation>
        <location evidence="3">Cytoplasm</location>
    </subcellularLocation>
</comment>